<evidence type="ECO:0000259" key="2">
    <source>
        <dbReference type="Pfam" id="PF05305"/>
    </source>
</evidence>
<dbReference type="Pfam" id="PF05901">
    <property type="entry name" value="Excalibur"/>
    <property type="match status" value="1"/>
</dbReference>
<feature type="domain" description="Excalibur calcium-binding" evidence="3">
    <location>
        <begin position="34"/>
        <end position="86"/>
    </location>
</feature>
<dbReference type="RefSeq" id="WP_203936360.1">
    <property type="nucleotide sequence ID" value="NZ_BAAAGJ010000005.1"/>
</dbReference>
<feature type="signal peptide" evidence="1">
    <location>
        <begin position="1"/>
        <end position="29"/>
    </location>
</feature>
<dbReference type="InterPro" id="IPR008613">
    <property type="entry name" value="Excalibur_Ca-bd_domain"/>
</dbReference>
<protein>
    <recommendedName>
        <fullName evidence="6">Excalibur calcium-binding domain-containing protein</fullName>
    </recommendedName>
</protein>
<keyword evidence="1" id="KW-0732">Signal</keyword>
<feature type="chain" id="PRO_5035223270" description="Excalibur calcium-binding domain-containing protein" evidence="1">
    <location>
        <begin position="30"/>
        <end position="174"/>
    </location>
</feature>
<name>A0A8J3Y439_9ACTN</name>
<evidence type="ECO:0008006" key="6">
    <source>
        <dbReference type="Google" id="ProtNLM"/>
    </source>
</evidence>
<dbReference type="InterPro" id="IPR007969">
    <property type="entry name" value="DUF732"/>
</dbReference>
<dbReference type="Proteomes" id="UP000652013">
    <property type="component" value="Unassembled WGS sequence"/>
</dbReference>
<organism evidence="4 5">
    <name type="scientific">Spirilliplanes yamanashiensis</name>
    <dbReference type="NCBI Taxonomy" id="42233"/>
    <lineage>
        <taxon>Bacteria</taxon>
        <taxon>Bacillati</taxon>
        <taxon>Actinomycetota</taxon>
        <taxon>Actinomycetes</taxon>
        <taxon>Micromonosporales</taxon>
        <taxon>Micromonosporaceae</taxon>
        <taxon>Spirilliplanes</taxon>
    </lineage>
</organism>
<dbReference type="EMBL" id="BOOY01000002">
    <property type="protein sequence ID" value="GIJ01028.1"/>
    <property type="molecule type" value="Genomic_DNA"/>
</dbReference>
<evidence type="ECO:0000313" key="5">
    <source>
        <dbReference type="Proteomes" id="UP000652013"/>
    </source>
</evidence>
<reference evidence="4" key="1">
    <citation type="submission" date="2021-01" db="EMBL/GenBank/DDBJ databases">
        <title>Whole genome shotgun sequence of Spirilliplanes yamanashiensis NBRC 15828.</title>
        <authorList>
            <person name="Komaki H."/>
            <person name="Tamura T."/>
        </authorList>
    </citation>
    <scope>NUCLEOTIDE SEQUENCE</scope>
    <source>
        <strain evidence="4">NBRC 15828</strain>
    </source>
</reference>
<dbReference type="Pfam" id="PF05305">
    <property type="entry name" value="DUF732"/>
    <property type="match status" value="1"/>
</dbReference>
<accession>A0A8J3Y439</accession>
<evidence type="ECO:0000259" key="3">
    <source>
        <dbReference type="Pfam" id="PF05901"/>
    </source>
</evidence>
<keyword evidence="5" id="KW-1185">Reference proteome</keyword>
<evidence type="ECO:0000256" key="1">
    <source>
        <dbReference type="SAM" id="SignalP"/>
    </source>
</evidence>
<sequence length="174" mass="17866">MSPRPARFLAALAALVIAATLLPAGPAEAAARRYASCAALQKTYANGVATSKRAAAAPAIHPPKVSASLYAANRTLDRDRDGVVCERARPTKDQVFAAAMADAGNPDAALYRGADPAALGRYGAAVCALVAAKKGNLPATLTAMWQRSAPPVTDRGDAFTLGAAVTVYCPKYLP</sequence>
<dbReference type="AlphaFoldDB" id="A0A8J3Y439"/>
<comment type="caution">
    <text evidence="4">The sequence shown here is derived from an EMBL/GenBank/DDBJ whole genome shotgun (WGS) entry which is preliminary data.</text>
</comment>
<gene>
    <name evidence="4" type="ORF">Sya03_03800</name>
</gene>
<feature type="domain" description="DUF732" evidence="2">
    <location>
        <begin position="92"/>
        <end position="170"/>
    </location>
</feature>
<proteinExistence type="predicted"/>
<evidence type="ECO:0000313" key="4">
    <source>
        <dbReference type="EMBL" id="GIJ01028.1"/>
    </source>
</evidence>